<comment type="caution">
    <text evidence="1">The sequence shown here is derived from an EMBL/GenBank/DDBJ whole genome shotgun (WGS) entry which is preliminary data.</text>
</comment>
<reference evidence="1" key="1">
    <citation type="journal article" date="2022" name="New Phytol.">
        <title>Evolutionary transition to the ectomycorrhizal habit in the genomes of a hyperdiverse lineage of mushroom-forming fungi.</title>
        <authorList>
            <person name="Looney B."/>
            <person name="Miyauchi S."/>
            <person name="Morin E."/>
            <person name="Drula E."/>
            <person name="Courty P.E."/>
            <person name="Kohler A."/>
            <person name="Kuo A."/>
            <person name="LaButti K."/>
            <person name="Pangilinan J."/>
            <person name="Lipzen A."/>
            <person name="Riley R."/>
            <person name="Andreopoulos W."/>
            <person name="He G."/>
            <person name="Johnson J."/>
            <person name="Nolan M."/>
            <person name="Tritt A."/>
            <person name="Barry K.W."/>
            <person name="Grigoriev I.V."/>
            <person name="Nagy L.G."/>
            <person name="Hibbett D."/>
            <person name="Henrissat B."/>
            <person name="Matheny P.B."/>
            <person name="Labbe J."/>
            <person name="Martin F.M."/>
        </authorList>
    </citation>
    <scope>NUCLEOTIDE SEQUENCE</scope>
    <source>
        <strain evidence="1">BPL690</strain>
    </source>
</reference>
<protein>
    <submittedName>
        <fullName evidence="1">Uncharacterized protein</fullName>
    </submittedName>
</protein>
<dbReference type="AlphaFoldDB" id="A0AAD4QMK9"/>
<name>A0AAD4QMK9_9AGAM</name>
<dbReference type="EMBL" id="WTXG01000007">
    <property type="protein sequence ID" value="KAI0304325.1"/>
    <property type="molecule type" value="Genomic_DNA"/>
</dbReference>
<keyword evidence="2" id="KW-1185">Reference proteome</keyword>
<evidence type="ECO:0000313" key="1">
    <source>
        <dbReference type="EMBL" id="KAI0304325.1"/>
    </source>
</evidence>
<evidence type="ECO:0000313" key="2">
    <source>
        <dbReference type="Proteomes" id="UP001203297"/>
    </source>
</evidence>
<sequence length="98" mass="11153">MQFRGISQPLTVSIRRILPTKSRPTPCNFRAASTSTPLQATAADEHHAYCRNFVQKHDYEAYLVSHLYPTEKRKGYFAIKAFYVCSQPESVVSLLTSK</sequence>
<gene>
    <name evidence="1" type="ORF">B0F90DRAFT_1237988</name>
</gene>
<accession>A0AAD4QMK9</accession>
<proteinExistence type="predicted"/>
<dbReference type="Proteomes" id="UP001203297">
    <property type="component" value="Unassembled WGS sequence"/>
</dbReference>
<organism evidence="1 2">
    <name type="scientific">Multifurca ochricompacta</name>
    <dbReference type="NCBI Taxonomy" id="376703"/>
    <lineage>
        <taxon>Eukaryota</taxon>
        <taxon>Fungi</taxon>
        <taxon>Dikarya</taxon>
        <taxon>Basidiomycota</taxon>
        <taxon>Agaricomycotina</taxon>
        <taxon>Agaricomycetes</taxon>
        <taxon>Russulales</taxon>
        <taxon>Russulaceae</taxon>
        <taxon>Multifurca</taxon>
    </lineage>
</organism>